<keyword evidence="2" id="KW-0808">Transferase</keyword>
<evidence type="ECO:0000313" key="2">
    <source>
        <dbReference type="EMBL" id="RGV68394.1"/>
    </source>
</evidence>
<proteinExistence type="predicted"/>
<name>A0A412YSS3_9FIRM</name>
<dbReference type="InterPro" id="IPR050194">
    <property type="entry name" value="Glycosyltransferase_grp1"/>
</dbReference>
<dbReference type="EMBL" id="QRZM01000029">
    <property type="protein sequence ID" value="RGV68394.1"/>
    <property type="molecule type" value="Genomic_DNA"/>
</dbReference>
<dbReference type="Proteomes" id="UP000284543">
    <property type="component" value="Unassembled WGS sequence"/>
</dbReference>
<dbReference type="PANTHER" id="PTHR45947">
    <property type="entry name" value="SULFOQUINOVOSYL TRANSFERASE SQD2"/>
    <property type="match status" value="1"/>
</dbReference>
<dbReference type="AlphaFoldDB" id="A0A412YSS3"/>
<comment type="caution">
    <text evidence="2">The sequence shown here is derived from an EMBL/GenBank/DDBJ whole genome shotgun (WGS) entry which is preliminary data.</text>
</comment>
<dbReference type="GO" id="GO:0016757">
    <property type="term" value="F:glycosyltransferase activity"/>
    <property type="evidence" value="ECO:0007669"/>
    <property type="project" value="TreeGrafter"/>
</dbReference>
<reference evidence="2 3" key="1">
    <citation type="submission" date="2018-08" db="EMBL/GenBank/DDBJ databases">
        <title>A genome reference for cultivated species of the human gut microbiota.</title>
        <authorList>
            <person name="Zou Y."/>
            <person name="Xue W."/>
            <person name="Luo G."/>
        </authorList>
    </citation>
    <scope>NUCLEOTIDE SEQUENCE [LARGE SCALE GENOMIC DNA]</scope>
    <source>
        <strain evidence="2 3">AF14-18</strain>
    </source>
</reference>
<gene>
    <name evidence="2" type="ORF">DWW02_29130</name>
</gene>
<evidence type="ECO:0000313" key="3">
    <source>
        <dbReference type="Proteomes" id="UP000284543"/>
    </source>
</evidence>
<accession>A0A412YSS3</accession>
<feature type="domain" description="Glycosyl transferase family 1" evidence="1">
    <location>
        <begin position="153"/>
        <end position="272"/>
    </location>
</feature>
<dbReference type="SUPFAM" id="SSF53756">
    <property type="entry name" value="UDP-Glycosyltransferase/glycogen phosphorylase"/>
    <property type="match status" value="1"/>
</dbReference>
<organism evidence="2 3">
    <name type="scientific">Enterocloster bolteae</name>
    <dbReference type="NCBI Taxonomy" id="208479"/>
    <lineage>
        <taxon>Bacteria</taxon>
        <taxon>Bacillati</taxon>
        <taxon>Bacillota</taxon>
        <taxon>Clostridia</taxon>
        <taxon>Lachnospirales</taxon>
        <taxon>Lachnospiraceae</taxon>
        <taxon>Enterocloster</taxon>
    </lineage>
</organism>
<dbReference type="Gene3D" id="3.40.50.2000">
    <property type="entry name" value="Glycogen Phosphorylase B"/>
    <property type="match status" value="2"/>
</dbReference>
<evidence type="ECO:0000259" key="1">
    <source>
        <dbReference type="Pfam" id="PF00534"/>
    </source>
</evidence>
<dbReference type="InterPro" id="IPR001296">
    <property type="entry name" value="Glyco_trans_1"/>
</dbReference>
<sequence length="337" mass="38713">MNCLRQMDISEFKICIVSGNVPENDLLDECKERGIEYIRISGRNRNPIKYMYRLMNISHSYDVIHIHSNSATAAIELIAAKLAGIKIRIVHNHTAKCEHQIASFFLKPVFSKLYTHGIACSQKAGDWIFDNKNYQILNNSIDTEIYRFNCESRKRIRQQYEIDNNCICIGHVGKIYQPKNHKFLIDIFKDYHSFVKNSKLLLVGDGIMREDIELYVEELSISDSVIFAGMKPNVNEYLSAFDIFVFPSLWEGMPLSVLEAQASGLPCIISNAIDTDVIATNIVTMLPLDEGTKAWVERLPEKIEYNREKKSDESILQLRANNYDSRVSANILRKLYS</sequence>
<dbReference type="PANTHER" id="PTHR45947:SF3">
    <property type="entry name" value="SULFOQUINOVOSYL TRANSFERASE SQD2"/>
    <property type="match status" value="1"/>
</dbReference>
<protein>
    <submittedName>
        <fullName evidence="2">Glycosyltransferase family 1 protein</fullName>
    </submittedName>
</protein>
<dbReference type="Pfam" id="PF00534">
    <property type="entry name" value="Glycos_transf_1"/>
    <property type="match status" value="1"/>
</dbReference>